<dbReference type="PROSITE" id="PS50013">
    <property type="entry name" value="CHROMO_2"/>
    <property type="match status" value="1"/>
</dbReference>
<dbReference type="InterPro" id="IPR023780">
    <property type="entry name" value="Chromo_domain"/>
</dbReference>
<organism evidence="2 3">
    <name type="scientific">Escallonia rubra</name>
    <dbReference type="NCBI Taxonomy" id="112253"/>
    <lineage>
        <taxon>Eukaryota</taxon>
        <taxon>Viridiplantae</taxon>
        <taxon>Streptophyta</taxon>
        <taxon>Embryophyta</taxon>
        <taxon>Tracheophyta</taxon>
        <taxon>Spermatophyta</taxon>
        <taxon>Magnoliopsida</taxon>
        <taxon>eudicotyledons</taxon>
        <taxon>Gunneridae</taxon>
        <taxon>Pentapetalae</taxon>
        <taxon>asterids</taxon>
        <taxon>campanulids</taxon>
        <taxon>Escalloniales</taxon>
        <taxon>Escalloniaceae</taxon>
        <taxon>Escallonia</taxon>
    </lineage>
</organism>
<reference evidence="2" key="1">
    <citation type="submission" date="2022-12" db="EMBL/GenBank/DDBJ databases">
        <title>Draft genome assemblies for two species of Escallonia (Escalloniales).</title>
        <authorList>
            <person name="Chanderbali A."/>
            <person name="Dervinis C."/>
            <person name="Anghel I."/>
            <person name="Soltis D."/>
            <person name="Soltis P."/>
            <person name="Zapata F."/>
        </authorList>
    </citation>
    <scope>NUCLEOTIDE SEQUENCE</scope>
    <source>
        <strain evidence="2">UCBG92.1500</strain>
        <tissue evidence="2">Leaf</tissue>
    </source>
</reference>
<dbReference type="SUPFAM" id="SSF54160">
    <property type="entry name" value="Chromo domain-like"/>
    <property type="match status" value="1"/>
</dbReference>
<accession>A0AA88UCJ6</accession>
<evidence type="ECO:0000313" key="3">
    <source>
        <dbReference type="Proteomes" id="UP001187471"/>
    </source>
</evidence>
<dbReference type="InterPro" id="IPR000953">
    <property type="entry name" value="Chromo/chromo_shadow_dom"/>
</dbReference>
<evidence type="ECO:0000259" key="1">
    <source>
        <dbReference type="PROSITE" id="PS50013"/>
    </source>
</evidence>
<protein>
    <recommendedName>
        <fullName evidence="1">Chromo domain-containing protein</fullName>
    </recommendedName>
</protein>
<dbReference type="Pfam" id="PF00385">
    <property type="entry name" value="Chromo"/>
    <property type="match status" value="1"/>
</dbReference>
<dbReference type="AlphaFoldDB" id="A0AA88UCJ6"/>
<keyword evidence="3" id="KW-1185">Reference proteome</keyword>
<dbReference type="InterPro" id="IPR016197">
    <property type="entry name" value="Chromo-like_dom_sf"/>
</dbReference>
<dbReference type="SMART" id="SM00298">
    <property type="entry name" value="CHROMO"/>
    <property type="match status" value="1"/>
</dbReference>
<sequence length="307" mass="35246">MDNNRYYPHTVNVPNAGKSPRAISFSEEWRQNIDLAHSYLEKVARRMKKHADKNRRSQEFNVGDKVMVKLLPQDRKFLRGRDSRLLKKYEGPLTIGKKIGKMAYKVDPPAPSRLSPSRKRHQEYLVKWHGYMDEENTWERAVDLSAYTDKIEAYHMQKLKRASTALVGENVTGYPLHPPSTTPLHPSCTAPSHQSNTHPCTLIGSSFMVREWVIGSSFMVRDVGFSTRRRVQCFEAGNSVEKSTAAQWPYRYGTSHLPLCNQNLTPTPEQLRFKGVTTQSTLEDPSNDIRPDYYTSKVSDVLNLLEF</sequence>
<dbReference type="Gene3D" id="2.40.50.40">
    <property type="match status" value="1"/>
</dbReference>
<dbReference type="Proteomes" id="UP001187471">
    <property type="component" value="Unassembled WGS sequence"/>
</dbReference>
<gene>
    <name evidence="2" type="ORF">RJ640_018445</name>
</gene>
<dbReference type="CDD" id="cd00024">
    <property type="entry name" value="CD_CSD"/>
    <property type="match status" value="1"/>
</dbReference>
<evidence type="ECO:0000313" key="2">
    <source>
        <dbReference type="EMBL" id="KAK2979365.1"/>
    </source>
</evidence>
<name>A0AA88UCJ6_9ASTE</name>
<comment type="caution">
    <text evidence="2">The sequence shown here is derived from an EMBL/GenBank/DDBJ whole genome shotgun (WGS) entry which is preliminary data.</text>
</comment>
<proteinExistence type="predicted"/>
<dbReference type="EMBL" id="JAVXUO010001766">
    <property type="protein sequence ID" value="KAK2979365.1"/>
    <property type="molecule type" value="Genomic_DNA"/>
</dbReference>
<feature type="domain" description="Chromo" evidence="1">
    <location>
        <begin position="109"/>
        <end position="166"/>
    </location>
</feature>